<evidence type="ECO:0000313" key="11">
    <source>
        <dbReference type="WBParaSite" id="nRc.2.0.1.t00304-RA"/>
    </source>
</evidence>
<dbReference type="AlphaFoldDB" id="A0A915HF58"/>
<dbReference type="GO" id="GO:0045892">
    <property type="term" value="P:negative regulation of DNA-templated transcription"/>
    <property type="evidence" value="ECO:0007669"/>
    <property type="project" value="TreeGrafter"/>
</dbReference>
<evidence type="ECO:0000256" key="1">
    <source>
        <dbReference type="ARBA" id="ARBA00004123"/>
    </source>
</evidence>
<organism evidence="10 11">
    <name type="scientific">Romanomermis culicivorax</name>
    <name type="common">Nematode worm</name>
    <dbReference type="NCBI Taxonomy" id="13658"/>
    <lineage>
        <taxon>Eukaryota</taxon>
        <taxon>Metazoa</taxon>
        <taxon>Ecdysozoa</taxon>
        <taxon>Nematoda</taxon>
        <taxon>Enoplea</taxon>
        <taxon>Dorylaimia</taxon>
        <taxon>Mermithida</taxon>
        <taxon>Mermithoidea</taxon>
        <taxon>Mermithidae</taxon>
        <taxon>Romanomermis</taxon>
    </lineage>
</organism>
<dbReference type="GO" id="GO:0043565">
    <property type="term" value="F:sequence-specific DNA binding"/>
    <property type="evidence" value="ECO:0007669"/>
    <property type="project" value="TreeGrafter"/>
</dbReference>
<keyword evidence="10" id="KW-1185">Reference proteome</keyword>
<feature type="domain" description="Maelstrom" evidence="9">
    <location>
        <begin position="18"/>
        <end position="216"/>
    </location>
</feature>
<dbReference type="WBParaSite" id="nRc.2.0.1.t00304-RA">
    <property type="protein sequence ID" value="nRc.2.0.1.t00304-RA"/>
    <property type="gene ID" value="nRc.2.0.1.g00304"/>
</dbReference>
<protein>
    <submittedName>
        <fullName evidence="11">Maelstrom domain-containing protein</fullName>
    </submittedName>
</protein>
<evidence type="ECO:0000256" key="6">
    <source>
        <dbReference type="ARBA" id="ARBA00023125"/>
    </source>
</evidence>
<dbReference type="GO" id="GO:0060964">
    <property type="term" value="P:regulation of miRNA-mediated gene silencing"/>
    <property type="evidence" value="ECO:0007669"/>
    <property type="project" value="InterPro"/>
</dbReference>
<dbReference type="GO" id="GO:0043186">
    <property type="term" value="C:P granule"/>
    <property type="evidence" value="ECO:0007669"/>
    <property type="project" value="TreeGrafter"/>
</dbReference>
<evidence type="ECO:0000256" key="5">
    <source>
        <dbReference type="ARBA" id="ARBA00022782"/>
    </source>
</evidence>
<keyword evidence="5" id="KW-0221">Differentiation</keyword>
<evidence type="ECO:0000256" key="8">
    <source>
        <dbReference type="ARBA" id="ARBA00023242"/>
    </source>
</evidence>
<evidence type="ECO:0000256" key="3">
    <source>
        <dbReference type="ARBA" id="ARBA00007057"/>
    </source>
</evidence>
<keyword evidence="6" id="KW-0238">DNA-binding</keyword>
<dbReference type="PANTHER" id="PTHR21358:SF4">
    <property type="entry name" value="PROTEIN MAELSTROM HOMOLOG"/>
    <property type="match status" value="1"/>
</dbReference>
<sequence>ICDHIFTGISVQRAVKTSTGFNVPSEISIVNFSWNQGILVSKFHRFIKPDIPRGFRADALRETEIHRIPPEGGPNCSNDLDRILSGMQDFVSYVDDRGFVFCADAEYETVRDCLKYIEKRVTSISNRRNMTIIRIADLFLALKWWNHMDHAKVDDLPTEEQLEIEMSVVKECLSRSCYTFKANIRCDFHKQKDVAFCSLSTANKSWLHLLDYLDKEYP</sequence>
<dbReference type="GO" id="GO:0007140">
    <property type="term" value="P:male meiotic nuclear division"/>
    <property type="evidence" value="ECO:0007669"/>
    <property type="project" value="TreeGrafter"/>
</dbReference>
<keyword evidence="4" id="KW-0963">Cytoplasm</keyword>
<evidence type="ECO:0000256" key="7">
    <source>
        <dbReference type="ARBA" id="ARBA00023158"/>
    </source>
</evidence>
<comment type="similarity">
    <text evidence="3">Belongs to the maelstrom family.</text>
</comment>
<dbReference type="GO" id="GO:0007283">
    <property type="term" value="P:spermatogenesis"/>
    <property type="evidence" value="ECO:0007669"/>
    <property type="project" value="TreeGrafter"/>
</dbReference>
<dbReference type="GO" id="GO:0030154">
    <property type="term" value="P:cell differentiation"/>
    <property type="evidence" value="ECO:0007669"/>
    <property type="project" value="UniProtKB-KW"/>
</dbReference>
<dbReference type="Pfam" id="PF13017">
    <property type="entry name" value="Maelstrom"/>
    <property type="match status" value="1"/>
</dbReference>
<evidence type="ECO:0000256" key="4">
    <source>
        <dbReference type="ARBA" id="ARBA00022490"/>
    </source>
</evidence>
<dbReference type="InterPro" id="IPR039259">
    <property type="entry name" value="Protein_maelstrom"/>
</dbReference>
<accession>A0A915HF58</accession>
<keyword evidence="8" id="KW-0539">Nucleus</keyword>
<reference evidence="11" key="1">
    <citation type="submission" date="2022-11" db="UniProtKB">
        <authorList>
            <consortium name="WormBaseParasite"/>
        </authorList>
    </citation>
    <scope>IDENTIFICATION</scope>
</reference>
<keyword evidence="7" id="KW-0943">RNA-mediated gene silencing</keyword>
<evidence type="ECO:0000259" key="9">
    <source>
        <dbReference type="Pfam" id="PF13017"/>
    </source>
</evidence>
<dbReference type="GO" id="GO:0034587">
    <property type="term" value="P:piRNA processing"/>
    <property type="evidence" value="ECO:0007669"/>
    <property type="project" value="TreeGrafter"/>
</dbReference>
<dbReference type="Proteomes" id="UP000887565">
    <property type="component" value="Unplaced"/>
</dbReference>
<dbReference type="InterPro" id="IPR024970">
    <property type="entry name" value="Maelstrom"/>
</dbReference>
<dbReference type="GO" id="GO:0005634">
    <property type="term" value="C:nucleus"/>
    <property type="evidence" value="ECO:0007669"/>
    <property type="project" value="UniProtKB-SubCell"/>
</dbReference>
<name>A0A915HF58_ROMCU</name>
<dbReference type="PANTHER" id="PTHR21358">
    <property type="entry name" value="PROTEIN MAELSTROM HOMOLOG"/>
    <property type="match status" value="1"/>
</dbReference>
<proteinExistence type="inferred from homology"/>
<evidence type="ECO:0000256" key="2">
    <source>
        <dbReference type="ARBA" id="ARBA00004496"/>
    </source>
</evidence>
<comment type="subcellular location">
    <subcellularLocation>
        <location evidence="2">Cytoplasm</location>
    </subcellularLocation>
    <subcellularLocation>
        <location evidence="1">Nucleus</location>
    </subcellularLocation>
</comment>
<evidence type="ECO:0000313" key="10">
    <source>
        <dbReference type="Proteomes" id="UP000887565"/>
    </source>
</evidence>